<reference evidence="11" key="1">
    <citation type="journal article" date="2020" name="Stud. Mycol.">
        <title>101 Dothideomycetes genomes: a test case for predicting lifestyles and emergence of pathogens.</title>
        <authorList>
            <person name="Haridas S."/>
            <person name="Albert R."/>
            <person name="Binder M."/>
            <person name="Bloem J."/>
            <person name="Labutti K."/>
            <person name="Salamov A."/>
            <person name="Andreopoulos B."/>
            <person name="Baker S."/>
            <person name="Barry K."/>
            <person name="Bills G."/>
            <person name="Bluhm B."/>
            <person name="Cannon C."/>
            <person name="Castanera R."/>
            <person name="Culley D."/>
            <person name="Daum C."/>
            <person name="Ezra D."/>
            <person name="Gonzalez J."/>
            <person name="Henrissat B."/>
            <person name="Kuo A."/>
            <person name="Liang C."/>
            <person name="Lipzen A."/>
            <person name="Lutzoni F."/>
            <person name="Magnuson J."/>
            <person name="Mondo S."/>
            <person name="Nolan M."/>
            <person name="Ohm R."/>
            <person name="Pangilinan J."/>
            <person name="Park H.-J."/>
            <person name="Ramirez L."/>
            <person name="Alfaro M."/>
            <person name="Sun H."/>
            <person name="Tritt A."/>
            <person name="Yoshinaga Y."/>
            <person name="Zwiers L.-H."/>
            <person name="Turgeon B."/>
            <person name="Goodwin S."/>
            <person name="Spatafora J."/>
            <person name="Crous P."/>
            <person name="Grigoriev I."/>
        </authorList>
    </citation>
    <scope>NUCLEOTIDE SEQUENCE</scope>
    <source>
        <strain evidence="11">CBS 675.92</strain>
    </source>
</reference>
<feature type="non-terminal residue" evidence="11">
    <location>
        <position position="81"/>
    </location>
</feature>
<evidence type="ECO:0000256" key="6">
    <source>
        <dbReference type="ARBA" id="ARBA00023015"/>
    </source>
</evidence>
<feature type="domain" description="C2H2-type" evidence="10">
    <location>
        <begin position="63"/>
        <end position="81"/>
    </location>
</feature>
<dbReference type="FunFam" id="3.30.160.60:FF:000512">
    <property type="entry name" value="zinc finger protein 197 isoform X1"/>
    <property type="match status" value="1"/>
</dbReference>
<dbReference type="Pfam" id="PF00096">
    <property type="entry name" value="zf-C2H2"/>
    <property type="match status" value="2"/>
</dbReference>
<dbReference type="EMBL" id="ML977019">
    <property type="protein sequence ID" value="KAF1951146.1"/>
    <property type="molecule type" value="Genomic_DNA"/>
</dbReference>
<evidence type="ECO:0000256" key="4">
    <source>
        <dbReference type="ARBA" id="ARBA00022771"/>
    </source>
</evidence>
<gene>
    <name evidence="11" type="ORF">CC80DRAFT_354513</name>
</gene>
<dbReference type="PANTHER" id="PTHR16515:SF49">
    <property type="entry name" value="GASTRULA ZINC FINGER PROTEIN XLCGF49.1-LIKE-RELATED"/>
    <property type="match status" value="1"/>
</dbReference>
<keyword evidence="7" id="KW-0804">Transcription</keyword>
<organism evidence="11 12">
    <name type="scientific">Byssothecium circinans</name>
    <dbReference type="NCBI Taxonomy" id="147558"/>
    <lineage>
        <taxon>Eukaryota</taxon>
        <taxon>Fungi</taxon>
        <taxon>Dikarya</taxon>
        <taxon>Ascomycota</taxon>
        <taxon>Pezizomycotina</taxon>
        <taxon>Dothideomycetes</taxon>
        <taxon>Pleosporomycetidae</taxon>
        <taxon>Pleosporales</taxon>
        <taxon>Massarineae</taxon>
        <taxon>Massarinaceae</taxon>
        <taxon>Byssothecium</taxon>
    </lineage>
</organism>
<dbReference type="PROSITE" id="PS00028">
    <property type="entry name" value="ZINC_FINGER_C2H2_1"/>
    <property type="match status" value="1"/>
</dbReference>
<keyword evidence="5" id="KW-0862">Zinc</keyword>
<keyword evidence="4 9" id="KW-0863">Zinc-finger</keyword>
<protein>
    <submittedName>
        <fullName evidence="11">A designed zinc finger protein bound To Dna</fullName>
    </submittedName>
</protein>
<evidence type="ECO:0000256" key="5">
    <source>
        <dbReference type="ARBA" id="ARBA00022833"/>
    </source>
</evidence>
<dbReference type="SUPFAM" id="SSF57667">
    <property type="entry name" value="beta-beta-alpha zinc fingers"/>
    <property type="match status" value="2"/>
</dbReference>
<dbReference type="InterPro" id="IPR050331">
    <property type="entry name" value="Zinc_finger"/>
</dbReference>
<evidence type="ECO:0000256" key="1">
    <source>
        <dbReference type="ARBA" id="ARBA00004123"/>
    </source>
</evidence>
<keyword evidence="12" id="KW-1185">Reference proteome</keyword>
<dbReference type="GO" id="GO:0010468">
    <property type="term" value="P:regulation of gene expression"/>
    <property type="evidence" value="ECO:0007669"/>
    <property type="project" value="TreeGrafter"/>
</dbReference>
<evidence type="ECO:0000313" key="12">
    <source>
        <dbReference type="Proteomes" id="UP000800035"/>
    </source>
</evidence>
<dbReference type="GO" id="GO:0005634">
    <property type="term" value="C:nucleus"/>
    <property type="evidence" value="ECO:0007669"/>
    <property type="project" value="UniProtKB-SubCell"/>
</dbReference>
<dbReference type="PANTHER" id="PTHR16515">
    <property type="entry name" value="PR DOMAIN ZINC FINGER PROTEIN"/>
    <property type="match status" value="1"/>
</dbReference>
<keyword evidence="6" id="KW-0805">Transcription regulation</keyword>
<dbReference type="InterPro" id="IPR055187">
    <property type="entry name" value="C2CH-3rd_BIRD-IDD"/>
</dbReference>
<accession>A0A6A5TK03</accession>
<dbReference type="Pfam" id="PF22995">
    <property type="entry name" value="C2CH-3rd_BIRD-IDD"/>
    <property type="match status" value="1"/>
</dbReference>
<evidence type="ECO:0000259" key="10">
    <source>
        <dbReference type="PROSITE" id="PS50157"/>
    </source>
</evidence>
<proteinExistence type="predicted"/>
<dbReference type="OrthoDB" id="3689632at2759"/>
<evidence type="ECO:0000256" key="9">
    <source>
        <dbReference type="PROSITE-ProRule" id="PRU00042"/>
    </source>
</evidence>
<evidence type="ECO:0000256" key="2">
    <source>
        <dbReference type="ARBA" id="ARBA00022723"/>
    </source>
</evidence>
<dbReference type="PROSITE" id="PS50157">
    <property type="entry name" value="ZINC_FINGER_C2H2_2"/>
    <property type="match status" value="2"/>
</dbReference>
<dbReference type="GO" id="GO:0008270">
    <property type="term" value="F:zinc ion binding"/>
    <property type="evidence" value="ECO:0007669"/>
    <property type="project" value="UniProtKB-KW"/>
</dbReference>
<dbReference type="InterPro" id="IPR036236">
    <property type="entry name" value="Znf_C2H2_sf"/>
</dbReference>
<dbReference type="AlphaFoldDB" id="A0A6A5TK03"/>
<evidence type="ECO:0000256" key="8">
    <source>
        <dbReference type="ARBA" id="ARBA00023242"/>
    </source>
</evidence>
<dbReference type="Gene3D" id="3.30.160.60">
    <property type="entry name" value="Classic Zinc Finger"/>
    <property type="match status" value="3"/>
</dbReference>
<evidence type="ECO:0000313" key="11">
    <source>
        <dbReference type="EMBL" id="KAF1951146.1"/>
    </source>
</evidence>
<dbReference type="InterPro" id="IPR013087">
    <property type="entry name" value="Znf_C2H2_type"/>
</dbReference>
<feature type="domain" description="C2H2-type" evidence="10">
    <location>
        <begin position="6"/>
        <end position="33"/>
    </location>
</feature>
<keyword evidence="8" id="KW-0539">Nucleus</keyword>
<name>A0A6A5TK03_9PLEO</name>
<evidence type="ECO:0000256" key="3">
    <source>
        <dbReference type="ARBA" id="ARBA00022737"/>
    </source>
</evidence>
<dbReference type="Proteomes" id="UP000800035">
    <property type="component" value="Unassembled WGS sequence"/>
</dbReference>
<dbReference type="SMART" id="SM00355">
    <property type="entry name" value="ZnF_C2H2"/>
    <property type="match status" value="3"/>
</dbReference>
<sequence>TTKAVHQCNVCHKSFARASILREHQRSHTGEKPERCLKCGKGFARKNDAQRHEKTCGESQSAFSCDICHKSFTRRDTLKSH</sequence>
<feature type="non-terminal residue" evidence="11">
    <location>
        <position position="1"/>
    </location>
</feature>
<comment type="subcellular location">
    <subcellularLocation>
        <location evidence="1">Nucleus</location>
    </subcellularLocation>
</comment>
<keyword evidence="3" id="KW-0677">Repeat</keyword>
<evidence type="ECO:0000256" key="7">
    <source>
        <dbReference type="ARBA" id="ARBA00023163"/>
    </source>
</evidence>
<keyword evidence="2" id="KW-0479">Metal-binding</keyword>
<dbReference type="FunFam" id="3.30.160.60:FF:000100">
    <property type="entry name" value="Zinc finger 45-like"/>
    <property type="match status" value="1"/>
</dbReference>